<dbReference type="InterPro" id="IPR008991">
    <property type="entry name" value="Translation_prot_SH3-like_sf"/>
</dbReference>
<sequence>MTRASELKKSDVIEHNGGLFVIRQIDVQSPSARGAATLYRVRAQQVGGGSKFEERYKGDEDVTTVSLQRRPVHFSYVDGDDYVFMDDEDFSQYPLKGEDIADELPFITEQGDGVVALRVGEAVIGLELPASVVLTITETAPAMKAASASARTKPATLETGLVVQVPEYLQEGEKVKINTAERKFMSRA</sequence>
<organism evidence="5 6">
    <name type="scientific">Alloalcanivorax marinus</name>
    <dbReference type="NCBI Taxonomy" id="1177169"/>
    <lineage>
        <taxon>Bacteria</taxon>
        <taxon>Pseudomonadati</taxon>
        <taxon>Pseudomonadota</taxon>
        <taxon>Gammaproteobacteria</taxon>
        <taxon>Oceanospirillales</taxon>
        <taxon>Alcanivoracaceae</taxon>
        <taxon>Alloalcanivorax</taxon>
    </lineage>
</organism>
<dbReference type="InterPro" id="IPR020599">
    <property type="entry name" value="Transl_elong_fac_P/YeiP"/>
</dbReference>
<comment type="caution">
    <text evidence="5">The sequence shown here is derived from an EMBL/GenBank/DDBJ whole genome shotgun (WGS) entry which is preliminary data.</text>
</comment>
<dbReference type="InterPro" id="IPR011897">
    <property type="entry name" value="Transl_elong_p-like_YeiP"/>
</dbReference>
<protein>
    <recommendedName>
        <fullName evidence="2">Elongation factor P-like protein</fullName>
    </recommendedName>
</protein>
<dbReference type="GO" id="GO:0003746">
    <property type="term" value="F:translation elongation factor activity"/>
    <property type="evidence" value="ECO:0007669"/>
    <property type="project" value="UniProtKB-UniRule"/>
</dbReference>
<dbReference type="SUPFAM" id="SSF50104">
    <property type="entry name" value="Translation proteins SH3-like domain"/>
    <property type="match status" value="1"/>
</dbReference>
<dbReference type="Pfam" id="PF08207">
    <property type="entry name" value="EFP_N"/>
    <property type="match status" value="1"/>
</dbReference>
<keyword evidence="5" id="KW-0251">Elongation factor</keyword>
<evidence type="ECO:0000256" key="1">
    <source>
        <dbReference type="ARBA" id="ARBA00009479"/>
    </source>
</evidence>
<dbReference type="GO" id="GO:0043043">
    <property type="term" value="P:peptide biosynthetic process"/>
    <property type="evidence" value="ECO:0007669"/>
    <property type="project" value="InterPro"/>
</dbReference>
<dbReference type="NCBIfam" id="NF003392">
    <property type="entry name" value="PRK04542.1"/>
    <property type="match status" value="1"/>
</dbReference>
<dbReference type="SUPFAM" id="SSF50249">
    <property type="entry name" value="Nucleic acid-binding proteins"/>
    <property type="match status" value="2"/>
</dbReference>
<feature type="domain" description="Translation elongation factor P/YeiP central" evidence="4">
    <location>
        <begin position="69"/>
        <end position="124"/>
    </location>
</feature>
<dbReference type="RefSeq" id="WP_204428478.1">
    <property type="nucleotide sequence ID" value="NZ_JADDOL010000008.1"/>
</dbReference>
<keyword evidence="5" id="KW-0648">Protein biosynthesis</keyword>
<feature type="domain" description="Elongation factor P C-terminal" evidence="3">
    <location>
        <begin position="132"/>
        <end position="187"/>
    </location>
</feature>
<evidence type="ECO:0000256" key="2">
    <source>
        <dbReference type="HAMAP-Rule" id="MF_00646"/>
    </source>
</evidence>
<dbReference type="EMBL" id="JAJGNA010000023">
    <property type="protein sequence ID" value="MCC4309866.1"/>
    <property type="molecule type" value="Genomic_DNA"/>
</dbReference>
<dbReference type="PIRSF" id="PIRSF005901">
    <property type="entry name" value="EF-P"/>
    <property type="match status" value="1"/>
</dbReference>
<dbReference type="AlphaFoldDB" id="A0A9Q3UPS6"/>
<dbReference type="SMART" id="SM00841">
    <property type="entry name" value="Elong-fact-P_C"/>
    <property type="match status" value="1"/>
</dbReference>
<gene>
    <name evidence="5" type="primary">yeiP</name>
    <name evidence="5" type="ORF">LL252_14935</name>
</gene>
<evidence type="ECO:0000313" key="6">
    <source>
        <dbReference type="Proteomes" id="UP001108027"/>
    </source>
</evidence>
<accession>A0A9Q3UPS6</accession>
<dbReference type="Gene3D" id="2.40.50.140">
    <property type="entry name" value="Nucleic acid-binding proteins"/>
    <property type="match status" value="2"/>
</dbReference>
<reference evidence="5" key="1">
    <citation type="submission" date="2021-10" db="EMBL/GenBank/DDBJ databases">
        <title>The diversity and Nitrogen Metabolism of Culturable Nitrate-Utilizing Bacteria Within the Oxygen Minimum Zone of the Changjiang (Yangtze River)Estuary.</title>
        <authorList>
            <person name="Zhang D."/>
            <person name="Zheng J."/>
            <person name="Liu S."/>
            <person name="He W."/>
        </authorList>
    </citation>
    <scope>NUCLEOTIDE SEQUENCE</scope>
    <source>
        <strain evidence="5">FXH-223</strain>
    </source>
</reference>
<evidence type="ECO:0000259" key="3">
    <source>
        <dbReference type="SMART" id="SM00841"/>
    </source>
</evidence>
<dbReference type="Pfam" id="PF01132">
    <property type="entry name" value="EFP"/>
    <property type="match status" value="1"/>
</dbReference>
<dbReference type="InterPro" id="IPR014722">
    <property type="entry name" value="Rib_uL2_dom2"/>
</dbReference>
<dbReference type="FunFam" id="2.40.50.140:FF:000004">
    <property type="entry name" value="Elongation factor P"/>
    <property type="match status" value="1"/>
</dbReference>
<dbReference type="InterPro" id="IPR013185">
    <property type="entry name" value="Transl_elong_KOW-like"/>
</dbReference>
<dbReference type="PROSITE" id="PS01275">
    <property type="entry name" value="EFP"/>
    <property type="match status" value="1"/>
</dbReference>
<name>A0A9Q3UPS6_9GAMM</name>
<proteinExistence type="inferred from homology"/>
<dbReference type="InterPro" id="IPR015365">
    <property type="entry name" value="Elong-fact-P_C"/>
</dbReference>
<dbReference type="InterPro" id="IPR012340">
    <property type="entry name" value="NA-bd_OB-fold"/>
</dbReference>
<dbReference type="HAMAP" id="MF_00646">
    <property type="entry name" value="EFP"/>
    <property type="match status" value="1"/>
</dbReference>
<dbReference type="PANTHER" id="PTHR30053">
    <property type="entry name" value="ELONGATION FACTOR P"/>
    <property type="match status" value="1"/>
</dbReference>
<evidence type="ECO:0000259" key="4">
    <source>
        <dbReference type="SMART" id="SM01185"/>
    </source>
</evidence>
<dbReference type="InterPro" id="IPR001059">
    <property type="entry name" value="Transl_elong_P/YeiP_cen"/>
</dbReference>
<keyword evidence="6" id="KW-1185">Reference proteome</keyword>
<evidence type="ECO:0000313" key="5">
    <source>
        <dbReference type="EMBL" id="MCC4309866.1"/>
    </source>
</evidence>
<dbReference type="Gene3D" id="2.30.30.30">
    <property type="match status" value="1"/>
</dbReference>
<dbReference type="PANTHER" id="PTHR30053:SF14">
    <property type="entry name" value="TRANSLATION ELONGATION FACTOR KOW-LIKE DOMAIN-CONTAINING PROTEIN"/>
    <property type="match status" value="1"/>
</dbReference>
<dbReference type="Proteomes" id="UP001108027">
    <property type="component" value="Unassembled WGS sequence"/>
</dbReference>
<dbReference type="InterPro" id="IPR013852">
    <property type="entry name" value="Transl_elong_P/YeiP_CS"/>
</dbReference>
<dbReference type="SMART" id="SM01185">
    <property type="entry name" value="EFP"/>
    <property type="match status" value="1"/>
</dbReference>
<dbReference type="Pfam" id="PF09285">
    <property type="entry name" value="Elong-fact-P_C"/>
    <property type="match status" value="1"/>
</dbReference>
<dbReference type="NCBIfam" id="NF001810">
    <property type="entry name" value="PRK00529.1"/>
    <property type="match status" value="1"/>
</dbReference>
<comment type="similarity">
    <text evidence="1 2">Belongs to the elongation factor P family.</text>
</comment>
<dbReference type="CDD" id="cd05794">
    <property type="entry name" value="S1_EF-P_repeat_2"/>
    <property type="match status" value="1"/>
</dbReference>
<dbReference type="CDD" id="cd04470">
    <property type="entry name" value="S1_EF-P_repeat_1"/>
    <property type="match status" value="1"/>
</dbReference>
<dbReference type="GO" id="GO:0005829">
    <property type="term" value="C:cytosol"/>
    <property type="evidence" value="ECO:0007669"/>
    <property type="project" value="UniProtKB-ARBA"/>
</dbReference>